<evidence type="ECO:0000256" key="3">
    <source>
        <dbReference type="ARBA" id="ARBA00022801"/>
    </source>
</evidence>
<feature type="chain" id="PRO_5027023854" description="TNase-like domain-containing protein" evidence="4">
    <location>
        <begin position="22"/>
        <end position="271"/>
    </location>
</feature>
<dbReference type="PANTHER" id="PTHR12302">
    <property type="entry name" value="EBNA2 BINDING PROTEIN P100"/>
    <property type="match status" value="1"/>
</dbReference>
<proteinExistence type="predicted"/>
<dbReference type="SMART" id="SM00318">
    <property type="entry name" value="SNc"/>
    <property type="match status" value="1"/>
</dbReference>
<evidence type="ECO:0000259" key="5">
    <source>
        <dbReference type="PROSITE" id="PS50830"/>
    </source>
</evidence>
<evidence type="ECO:0000256" key="4">
    <source>
        <dbReference type="SAM" id="SignalP"/>
    </source>
</evidence>
<dbReference type="Proteomes" id="UP000320948">
    <property type="component" value="Unassembled WGS sequence"/>
</dbReference>
<evidence type="ECO:0000256" key="1">
    <source>
        <dbReference type="ARBA" id="ARBA00022722"/>
    </source>
</evidence>
<dbReference type="AlphaFoldDB" id="A0A6N4R7A3"/>
<dbReference type="Gene3D" id="2.40.50.90">
    <property type="match status" value="1"/>
</dbReference>
<gene>
    <name evidence="6" type="ORF">DI628_05430</name>
</gene>
<dbReference type="PANTHER" id="PTHR12302:SF3">
    <property type="entry name" value="SERINE_THREONINE-PROTEIN KINASE 31"/>
    <property type="match status" value="1"/>
</dbReference>
<evidence type="ECO:0000313" key="6">
    <source>
        <dbReference type="EMBL" id="TKW62060.1"/>
    </source>
</evidence>
<dbReference type="InterPro" id="IPR035437">
    <property type="entry name" value="SNase_OB-fold_sf"/>
</dbReference>
<reference evidence="6 7" key="1">
    <citation type="journal article" date="2017" name="Nat. Commun.">
        <title>In situ click chemistry generation of cyclooxygenase-2 inhibitors.</title>
        <authorList>
            <person name="Bhardwaj A."/>
            <person name="Kaur J."/>
            <person name="Wuest M."/>
            <person name="Wuest F."/>
        </authorList>
    </citation>
    <scope>NUCLEOTIDE SEQUENCE [LARGE SCALE GENOMIC DNA]</scope>
    <source>
        <strain evidence="6">S2_018_000_R2_106</strain>
    </source>
</reference>
<evidence type="ECO:0000313" key="7">
    <source>
        <dbReference type="Proteomes" id="UP000320948"/>
    </source>
</evidence>
<dbReference type="EMBL" id="VAFM01000001">
    <property type="protein sequence ID" value="TKW62060.1"/>
    <property type="molecule type" value="Genomic_DNA"/>
</dbReference>
<keyword evidence="1" id="KW-0540">Nuclease</keyword>
<organism evidence="6 7">
    <name type="scientific">Blastochloris viridis</name>
    <name type="common">Rhodopseudomonas viridis</name>
    <dbReference type="NCBI Taxonomy" id="1079"/>
    <lineage>
        <taxon>Bacteria</taxon>
        <taxon>Pseudomonadati</taxon>
        <taxon>Pseudomonadota</taxon>
        <taxon>Alphaproteobacteria</taxon>
        <taxon>Hyphomicrobiales</taxon>
        <taxon>Blastochloridaceae</taxon>
        <taxon>Blastochloris</taxon>
    </lineage>
</organism>
<dbReference type="InterPro" id="IPR016071">
    <property type="entry name" value="Staphylococal_nuclease_OB-fold"/>
</dbReference>
<dbReference type="SUPFAM" id="SSF50199">
    <property type="entry name" value="Staphylococcal nuclease"/>
    <property type="match status" value="1"/>
</dbReference>
<dbReference type="GO" id="GO:0004519">
    <property type="term" value="F:endonuclease activity"/>
    <property type="evidence" value="ECO:0007669"/>
    <property type="project" value="UniProtKB-KW"/>
</dbReference>
<comment type="caution">
    <text evidence="6">The sequence shown here is derived from an EMBL/GenBank/DDBJ whole genome shotgun (WGS) entry which is preliminary data.</text>
</comment>
<sequence>MSFRLILPVLCLLLLVHPAVAESKAKAKPKVFSGYVVRVIDGDTLVLEGDRRVRLLDINTPEMNYETGKPEPYAQDATDALRRMVFGQYVTVETGRKAKDGYGRWLGHVYMRTANGGSAWVNGTLVREGYAHIYSFADNALYTDELGAYEAIARANKRGLWNLPEWQVRKVDDCCARADIGTFKLVEGTIRSAAHVKRNSGGRTYLNFGKNWKTDFTVMISDSDRKWFKKAGIDDIIGHYKGKTVRVHGFLQPVNGVQVRVTHPAQMDILD</sequence>
<dbReference type="PROSITE" id="PS50830">
    <property type="entry name" value="TNASE_3"/>
    <property type="match status" value="1"/>
</dbReference>
<feature type="domain" description="TNase-like" evidence="5">
    <location>
        <begin position="30"/>
        <end position="163"/>
    </location>
</feature>
<feature type="signal peptide" evidence="4">
    <location>
        <begin position="1"/>
        <end position="21"/>
    </location>
</feature>
<accession>A0A6N4R7A3</accession>
<dbReference type="Pfam" id="PF00565">
    <property type="entry name" value="SNase"/>
    <property type="match status" value="1"/>
</dbReference>
<keyword evidence="3" id="KW-0378">Hydrolase</keyword>
<protein>
    <recommendedName>
        <fullName evidence="5">TNase-like domain-containing protein</fullName>
    </recommendedName>
</protein>
<keyword evidence="2" id="KW-0255">Endonuclease</keyword>
<keyword evidence="4" id="KW-0732">Signal</keyword>
<evidence type="ECO:0000256" key="2">
    <source>
        <dbReference type="ARBA" id="ARBA00022759"/>
    </source>
</evidence>
<name>A0A6N4R7A3_BLAVI</name>
<dbReference type="GO" id="GO:0016787">
    <property type="term" value="F:hydrolase activity"/>
    <property type="evidence" value="ECO:0007669"/>
    <property type="project" value="UniProtKB-KW"/>
</dbReference>